<gene>
    <name evidence="1" type="ORF">NUW58_g8284</name>
</gene>
<proteinExistence type="predicted"/>
<keyword evidence="2" id="KW-1185">Reference proteome</keyword>
<protein>
    <submittedName>
        <fullName evidence="1">Uncharacterized protein</fullName>
    </submittedName>
</protein>
<dbReference type="EMBL" id="JAPDGR010002456">
    <property type="protein sequence ID" value="KAJ2975693.1"/>
    <property type="molecule type" value="Genomic_DNA"/>
</dbReference>
<dbReference type="Proteomes" id="UP001143856">
    <property type="component" value="Unassembled WGS sequence"/>
</dbReference>
<evidence type="ECO:0000313" key="1">
    <source>
        <dbReference type="EMBL" id="KAJ2975693.1"/>
    </source>
</evidence>
<organism evidence="1 2">
    <name type="scientific">Xylaria curta</name>
    <dbReference type="NCBI Taxonomy" id="42375"/>
    <lineage>
        <taxon>Eukaryota</taxon>
        <taxon>Fungi</taxon>
        <taxon>Dikarya</taxon>
        <taxon>Ascomycota</taxon>
        <taxon>Pezizomycotina</taxon>
        <taxon>Sordariomycetes</taxon>
        <taxon>Xylariomycetidae</taxon>
        <taxon>Xylariales</taxon>
        <taxon>Xylariaceae</taxon>
        <taxon>Xylaria</taxon>
    </lineage>
</organism>
<sequence length="117" mass="13150">MYRYGLSDERTPAVQCEYIKRLAAKKPLRILEIGAGTGSATSRIFAALGENIAGKLTKYTYTDISGSFFAEAAEEFKEYRSLMDFKVLNVENEPAKQGFEEGTYDVVVAFQTIEAWR</sequence>
<accession>A0ACC1NB61</accession>
<name>A0ACC1NB61_9PEZI</name>
<evidence type="ECO:0000313" key="2">
    <source>
        <dbReference type="Proteomes" id="UP001143856"/>
    </source>
</evidence>
<reference evidence="1" key="1">
    <citation type="submission" date="2022-10" db="EMBL/GenBank/DDBJ databases">
        <title>Genome Sequence of Xylaria curta.</title>
        <authorList>
            <person name="Buettner E."/>
        </authorList>
    </citation>
    <scope>NUCLEOTIDE SEQUENCE</scope>
    <source>
        <strain evidence="1">Babe10</strain>
    </source>
</reference>
<comment type="caution">
    <text evidence="1">The sequence shown here is derived from an EMBL/GenBank/DDBJ whole genome shotgun (WGS) entry which is preliminary data.</text>
</comment>